<dbReference type="Proteomes" id="UP000194236">
    <property type="component" value="Unassembled WGS sequence"/>
</dbReference>
<comment type="subcellular location">
    <subcellularLocation>
        <location evidence="1">Cytoplasm</location>
    </subcellularLocation>
</comment>
<keyword evidence="5" id="KW-0677">Repeat</keyword>
<dbReference type="CDD" id="cd00176">
    <property type="entry name" value="SPEC"/>
    <property type="match status" value="1"/>
</dbReference>
<dbReference type="AlphaFoldDB" id="A0A1Y3B620"/>
<dbReference type="PRINTS" id="PR00452">
    <property type="entry name" value="SH3DOMAIN"/>
</dbReference>
<dbReference type="Gene3D" id="1.20.58.60">
    <property type="match status" value="1"/>
</dbReference>
<keyword evidence="4" id="KW-0597">Phosphoprotein</keyword>
<evidence type="ECO:0000259" key="9">
    <source>
        <dbReference type="PROSITE" id="PS50002"/>
    </source>
</evidence>
<keyword evidence="6" id="KW-0112">Calmodulin-binding</keyword>
<dbReference type="Gene3D" id="2.30.30.40">
    <property type="entry name" value="SH3 Domains"/>
    <property type="match status" value="1"/>
</dbReference>
<evidence type="ECO:0000313" key="10">
    <source>
        <dbReference type="EMBL" id="OTF75046.1"/>
    </source>
</evidence>
<evidence type="ECO:0000256" key="2">
    <source>
        <dbReference type="ARBA" id="ARBA00022443"/>
    </source>
</evidence>
<sequence>MDYQEKSPREVSMKKGDILTLLNANNKDWWKVEINDRQGFVPAAYLRRTETAIPDQQRTLDRDLIQQRQKQIEKKYADIMDHGRRRKNKLEDSCKALQTARKANELAQWIKDKEQIATIEVIDDKLDDLEQVEMMQKKFDDFFDELKQNEVQLAEMKDVADKLRNQGDKETAAKIDQQVNQLNNKWNELQEISAKKAQQLE</sequence>
<feature type="domain" description="SH3" evidence="9">
    <location>
        <begin position="1"/>
        <end position="51"/>
    </location>
</feature>
<dbReference type="Pfam" id="PF00018">
    <property type="entry name" value="SH3_1"/>
    <property type="match status" value="1"/>
</dbReference>
<evidence type="ECO:0000256" key="7">
    <source>
        <dbReference type="PROSITE-ProRule" id="PRU00192"/>
    </source>
</evidence>
<feature type="non-terminal residue" evidence="10">
    <location>
        <position position="201"/>
    </location>
</feature>
<gene>
    <name evidence="10" type="ORF">BLA29_011124</name>
</gene>
<dbReference type="PROSITE" id="PS50002">
    <property type="entry name" value="SH3"/>
    <property type="match status" value="1"/>
</dbReference>
<evidence type="ECO:0000313" key="11">
    <source>
        <dbReference type="Proteomes" id="UP000194236"/>
    </source>
</evidence>
<keyword evidence="11" id="KW-1185">Reference proteome</keyword>
<dbReference type="InterPro" id="IPR002017">
    <property type="entry name" value="Spectrin_repeat"/>
</dbReference>
<dbReference type="EMBL" id="MUJZ01043965">
    <property type="protein sequence ID" value="OTF75046.1"/>
    <property type="molecule type" value="Genomic_DNA"/>
</dbReference>
<dbReference type="SMART" id="SM00326">
    <property type="entry name" value="SH3"/>
    <property type="match status" value="1"/>
</dbReference>
<feature type="coiled-coil region" evidence="8">
    <location>
        <begin position="146"/>
        <end position="192"/>
    </location>
</feature>
<dbReference type="SUPFAM" id="SSF50044">
    <property type="entry name" value="SH3-domain"/>
    <property type="match status" value="1"/>
</dbReference>
<dbReference type="SMART" id="SM00150">
    <property type="entry name" value="SPEC"/>
    <property type="match status" value="1"/>
</dbReference>
<protein>
    <recommendedName>
        <fullName evidence="9">SH3 domain-containing protein</fullName>
    </recommendedName>
</protein>
<dbReference type="OrthoDB" id="6018565at2759"/>
<evidence type="ECO:0000256" key="6">
    <source>
        <dbReference type="ARBA" id="ARBA00022860"/>
    </source>
</evidence>
<name>A0A1Y3B620_EURMA</name>
<keyword evidence="3" id="KW-0963">Cytoplasm</keyword>
<dbReference type="GO" id="GO:0005516">
    <property type="term" value="F:calmodulin binding"/>
    <property type="evidence" value="ECO:0007669"/>
    <property type="project" value="UniProtKB-KW"/>
</dbReference>
<reference evidence="10 11" key="1">
    <citation type="submission" date="2017-03" db="EMBL/GenBank/DDBJ databases">
        <title>Genome Survey of Euroglyphus maynei.</title>
        <authorList>
            <person name="Arlian L.G."/>
            <person name="Morgan M.S."/>
            <person name="Rider S.D."/>
        </authorList>
    </citation>
    <scope>NUCLEOTIDE SEQUENCE [LARGE SCALE GENOMIC DNA]</scope>
    <source>
        <strain evidence="10">Arlian Lab</strain>
        <tissue evidence="10">Whole body</tissue>
    </source>
</reference>
<dbReference type="SUPFAM" id="SSF46966">
    <property type="entry name" value="Spectrin repeat"/>
    <property type="match status" value="1"/>
</dbReference>
<dbReference type="GO" id="GO:0005737">
    <property type="term" value="C:cytoplasm"/>
    <property type="evidence" value="ECO:0007669"/>
    <property type="project" value="UniProtKB-SubCell"/>
</dbReference>
<organism evidence="10 11">
    <name type="scientific">Euroglyphus maynei</name>
    <name type="common">Mayne's house dust mite</name>
    <dbReference type="NCBI Taxonomy" id="6958"/>
    <lineage>
        <taxon>Eukaryota</taxon>
        <taxon>Metazoa</taxon>
        <taxon>Ecdysozoa</taxon>
        <taxon>Arthropoda</taxon>
        <taxon>Chelicerata</taxon>
        <taxon>Arachnida</taxon>
        <taxon>Acari</taxon>
        <taxon>Acariformes</taxon>
        <taxon>Sarcoptiformes</taxon>
        <taxon>Astigmata</taxon>
        <taxon>Psoroptidia</taxon>
        <taxon>Analgoidea</taxon>
        <taxon>Pyroglyphidae</taxon>
        <taxon>Pyroglyphinae</taxon>
        <taxon>Euroglyphus</taxon>
    </lineage>
</organism>
<keyword evidence="8" id="KW-0175">Coiled coil</keyword>
<proteinExistence type="predicted"/>
<dbReference type="PANTHER" id="PTHR11915">
    <property type="entry name" value="SPECTRIN/FILAMIN RELATED CYTOSKELETAL PROTEIN"/>
    <property type="match status" value="1"/>
</dbReference>
<keyword evidence="2 7" id="KW-0728">SH3 domain</keyword>
<dbReference type="Pfam" id="PF00435">
    <property type="entry name" value="Spectrin"/>
    <property type="match status" value="1"/>
</dbReference>
<evidence type="ECO:0000256" key="1">
    <source>
        <dbReference type="ARBA" id="ARBA00004496"/>
    </source>
</evidence>
<evidence type="ECO:0000256" key="8">
    <source>
        <dbReference type="SAM" id="Coils"/>
    </source>
</evidence>
<evidence type="ECO:0000256" key="3">
    <source>
        <dbReference type="ARBA" id="ARBA00022490"/>
    </source>
</evidence>
<dbReference type="InterPro" id="IPR036028">
    <property type="entry name" value="SH3-like_dom_sf"/>
</dbReference>
<dbReference type="InterPro" id="IPR018159">
    <property type="entry name" value="Spectrin/alpha-actinin"/>
</dbReference>
<dbReference type="InterPro" id="IPR035825">
    <property type="entry name" value="Alpha_Spectrin_SH3"/>
</dbReference>
<evidence type="ECO:0000256" key="4">
    <source>
        <dbReference type="ARBA" id="ARBA00022553"/>
    </source>
</evidence>
<dbReference type="InterPro" id="IPR001452">
    <property type="entry name" value="SH3_domain"/>
</dbReference>
<accession>A0A1Y3B620</accession>
<dbReference type="PRINTS" id="PR01887">
    <property type="entry name" value="SPECTRNALPHA"/>
</dbReference>
<comment type="caution">
    <text evidence="10">The sequence shown here is derived from an EMBL/GenBank/DDBJ whole genome shotgun (WGS) entry which is preliminary data.</text>
</comment>
<evidence type="ECO:0000256" key="5">
    <source>
        <dbReference type="ARBA" id="ARBA00022737"/>
    </source>
</evidence>
<dbReference type="CDD" id="cd11808">
    <property type="entry name" value="SH3_Alpha_Spectrin"/>
    <property type="match status" value="1"/>
</dbReference>